<feature type="region of interest" description="Disordered" evidence="1">
    <location>
        <begin position="458"/>
        <end position="508"/>
    </location>
</feature>
<dbReference type="AlphaFoldDB" id="A0A1J7I7K0"/>
<gene>
    <name evidence="2" type="ORF">CONLIGDRAFT_649854</name>
</gene>
<dbReference type="EMBL" id="KV875107">
    <property type="protein sequence ID" value="OIW23339.1"/>
    <property type="molecule type" value="Genomic_DNA"/>
</dbReference>
<evidence type="ECO:0000313" key="3">
    <source>
        <dbReference type="Proteomes" id="UP000182658"/>
    </source>
</evidence>
<dbReference type="Proteomes" id="UP000182658">
    <property type="component" value="Unassembled WGS sequence"/>
</dbReference>
<keyword evidence="3" id="KW-1185">Reference proteome</keyword>
<feature type="compositionally biased region" description="Polar residues" evidence="1">
    <location>
        <begin position="333"/>
        <end position="366"/>
    </location>
</feature>
<organism evidence="2 3">
    <name type="scientific">Coniochaeta ligniaria NRRL 30616</name>
    <dbReference type="NCBI Taxonomy" id="1408157"/>
    <lineage>
        <taxon>Eukaryota</taxon>
        <taxon>Fungi</taxon>
        <taxon>Dikarya</taxon>
        <taxon>Ascomycota</taxon>
        <taxon>Pezizomycotina</taxon>
        <taxon>Sordariomycetes</taxon>
        <taxon>Sordariomycetidae</taxon>
        <taxon>Coniochaetales</taxon>
        <taxon>Coniochaetaceae</taxon>
        <taxon>Coniochaeta</taxon>
    </lineage>
</organism>
<evidence type="ECO:0000313" key="2">
    <source>
        <dbReference type="EMBL" id="OIW23339.1"/>
    </source>
</evidence>
<protein>
    <submittedName>
        <fullName evidence="2">Uncharacterized protein</fullName>
    </submittedName>
</protein>
<reference evidence="2 3" key="1">
    <citation type="submission" date="2016-10" db="EMBL/GenBank/DDBJ databases">
        <title>Draft genome sequence of Coniochaeta ligniaria NRRL30616, a lignocellulolytic fungus for bioabatement of inhibitors in plant biomass hydrolysates.</title>
        <authorList>
            <consortium name="DOE Joint Genome Institute"/>
            <person name="Jimenez D.J."/>
            <person name="Hector R.E."/>
            <person name="Riley R."/>
            <person name="Sun H."/>
            <person name="Grigoriev I.V."/>
            <person name="Van Elsas J.D."/>
            <person name="Nichols N.N."/>
        </authorList>
    </citation>
    <scope>NUCLEOTIDE SEQUENCE [LARGE SCALE GENOMIC DNA]</scope>
    <source>
        <strain evidence="2 3">NRRL 30616</strain>
    </source>
</reference>
<accession>A0A1J7I7K0</accession>
<evidence type="ECO:0000256" key="1">
    <source>
        <dbReference type="SAM" id="MobiDB-lite"/>
    </source>
</evidence>
<feature type="region of interest" description="Disordered" evidence="1">
    <location>
        <begin position="317"/>
        <end position="372"/>
    </location>
</feature>
<proteinExistence type="predicted"/>
<name>A0A1J7I7K0_9PEZI</name>
<dbReference type="InParanoid" id="A0A1J7I7K0"/>
<sequence length="541" mass="59284">MEIGTGSIADAFDRITDLFLNGFIQPARHREHGELECHAGQCVRRQSPARSPMAHKDMAVQVDTLTRKSIRPLHPSFSRPACCPWTRSAAPLQSQLLRISKTPSPPPNSEQSQYLIWNIELIGKGENSTIRAMRLLFPPQSAVQYIMGCILPTPDIESTTPATRLDRMLRGRIDDFGCMLEQSCYEILDRDGAGVSLLYAELIYLLAVLKGKTEYGLGQRSCSDMPLSSPSPRTRRSASPLCRFKATRAVVTLSSLSYSMRRRRRVREPAGQILTAPQTGVCRATTDMARNGTELHVTIVTGSGTDDSAYAQRVGDPTEIVNQRVVSDESDSTKSGSTYSDGGQDADTGTASMTLTPSPVKGNSDTGAGEETAQGHYVQRAGCRGGAVFVWRLLLTLSIQDTCACIVALPIDDTGYSSLASVTHDRDLGDLNNHGDRRRMWLQVLIDRHETGYHRSYHAFPQQQGSRPKRQPTPHASRTAVAEIAPSRRGTCPGITSGQQRRDESVPESSRRYFVAAFSRRPVKDGACGCGIIRACKTARS</sequence>